<gene>
    <name evidence="15" type="ORF">BDN70DRAFT_802739</name>
</gene>
<dbReference type="GO" id="GO:0031965">
    <property type="term" value="C:nuclear membrane"/>
    <property type="evidence" value="ECO:0007669"/>
    <property type="project" value="UniProtKB-SubCell"/>
</dbReference>
<evidence type="ECO:0000256" key="1">
    <source>
        <dbReference type="ARBA" id="ARBA00004232"/>
    </source>
</evidence>
<keyword evidence="9" id="KW-0811">Translocation</keyword>
<feature type="transmembrane region" description="Helical" evidence="14">
    <location>
        <begin position="185"/>
        <end position="208"/>
    </location>
</feature>
<reference evidence="15" key="1">
    <citation type="submission" date="2020-11" db="EMBL/GenBank/DDBJ databases">
        <authorList>
            <consortium name="DOE Joint Genome Institute"/>
            <person name="Ahrendt S."/>
            <person name="Riley R."/>
            <person name="Andreopoulos W."/>
            <person name="Labutti K."/>
            <person name="Pangilinan J."/>
            <person name="Ruiz-Duenas F.J."/>
            <person name="Barrasa J.M."/>
            <person name="Sanchez-Garcia M."/>
            <person name="Camarero S."/>
            <person name="Miyauchi S."/>
            <person name="Serrano A."/>
            <person name="Linde D."/>
            <person name="Babiker R."/>
            <person name="Drula E."/>
            <person name="Ayuso-Fernandez I."/>
            <person name="Pacheco R."/>
            <person name="Padilla G."/>
            <person name="Ferreira P."/>
            <person name="Barriuso J."/>
            <person name="Kellner H."/>
            <person name="Castanera R."/>
            <person name="Alfaro M."/>
            <person name="Ramirez L."/>
            <person name="Pisabarro A.G."/>
            <person name="Kuo A."/>
            <person name="Tritt A."/>
            <person name="Lipzen A."/>
            <person name="He G."/>
            <person name="Yan M."/>
            <person name="Ng V."/>
            <person name="Cullen D."/>
            <person name="Martin F."/>
            <person name="Rosso M.-N."/>
            <person name="Henrissat B."/>
            <person name="Hibbett D."/>
            <person name="Martinez A.T."/>
            <person name="Grigoriev I.V."/>
        </authorList>
    </citation>
    <scope>NUCLEOTIDE SEQUENCE</scope>
    <source>
        <strain evidence="15">CIRM-BRFM 674</strain>
    </source>
</reference>
<keyword evidence="8 14" id="KW-1133">Transmembrane helix</keyword>
<evidence type="ECO:0000256" key="13">
    <source>
        <dbReference type="SAM" id="MobiDB-lite"/>
    </source>
</evidence>
<dbReference type="GO" id="GO:0070631">
    <property type="term" value="P:spindle pole body localization"/>
    <property type="evidence" value="ECO:0007669"/>
    <property type="project" value="TreeGrafter"/>
</dbReference>
<evidence type="ECO:0000256" key="4">
    <source>
        <dbReference type="ARBA" id="ARBA00022448"/>
    </source>
</evidence>
<evidence type="ECO:0000256" key="3">
    <source>
        <dbReference type="ARBA" id="ARBA00005760"/>
    </source>
</evidence>
<comment type="subcellular location">
    <subcellularLocation>
        <location evidence="1">Nucleus membrane</location>
        <topology evidence="1">Multi-pass membrane protein</topology>
    </subcellularLocation>
    <subcellularLocation>
        <location evidence="2">Nucleus</location>
        <location evidence="2">Nuclear pore complex</location>
    </subcellularLocation>
</comment>
<keyword evidence="4" id="KW-0813">Transport</keyword>
<evidence type="ECO:0000256" key="9">
    <source>
        <dbReference type="ARBA" id="ARBA00023010"/>
    </source>
</evidence>
<dbReference type="GO" id="GO:0015031">
    <property type="term" value="P:protein transport"/>
    <property type="evidence" value="ECO:0007669"/>
    <property type="project" value="UniProtKB-KW"/>
</dbReference>
<evidence type="ECO:0000256" key="5">
    <source>
        <dbReference type="ARBA" id="ARBA00022692"/>
    </source>
</evidence>
<dbReference type="GO" id="GO:0070762">
    <property type="term" value="C:nuclear pore transmembrane ring"/>
    <property type="evidence" value="ECO:0007669"/>
    <property type="project" value="TreeGrafter"/>
</dbReference>
<keyword evidence="6" id="KW-0509">mRNA transport</keyword>
<keyword evidence="5 14" id="KW-0812">Transmembrane</keyword>
<keyword evidence="10" id="KW-0906">Nuclear pore complex</keyword>
<dbReference type="PANTHER" id="PTHR13269">
    <property type="entry name" value="NUCLEOPORIN NDC1"/>
    <property type="match status" value="1"/>
</dbReference>
<proteinExistence type="inferred from homology"/>
<evidence type="ECO:0000256" key="7">
    <source>
        <dbReference type="ARBA" id="ARBA00022927"/>
    </source>
</evidence>
<accession>A0A9P6D348</accession>
<feature type="transmembrane region" description="Helical" evidence="14">
    <location>
        <begin position="229"/>
        <end position="259"/>
    </location>
</feature>
<evidence type="ECO:0000256" key="14">
    <source>
        <dbReference type="SAM" id="Phobius"/>
    </source>
</evidence>
<sequence>MSTPALNGSTSRIGTPIRAITSTIANRAAPSIPPASQAYDPLLKALFRHRLRFVLLASGVVTWMNFTAWSYWQQGGLTKFGLVGALTLPISLWVLIATSLGWFAVALPITILRKTYLSSRRSNATSPFAIIKQALSQNSTKAGTIVYLVSAICSLVTHLIMVNAYELQIYGDPKLSFFVKSRKHPYYLNGRLLFLIVTQLSAALGFALRGAMTDRFAYKWADTGKSLASLFFVILFSFVISAVFTTLAIGFAAFVFAVLRLWLPFWFKIPFLHLLFRPFTAHFIKGPWTIMLPLRHFQLLFRAWFLAFGTFFVWETVDGLFDEAIVGTAPISSVTAEPNVTLVSGLSSEDKIFSFFAFSELRELASDTSASASARRTELFGDQKSALNLWAAVSRQSLLLLGRDYQTFLRRGQPEPVAPPPTPAEPKPIETPLLATPTPLLRQRVFKTAPESPGRAALDALASDGPIATAIGISADATHIPELFRSVVENRVVTPVAAETTKKVKNVAGLGSQWNNALPSLTNFGTKYTPGVLRKAISTSSRWLKRDRKNKVVESWLPFWEMDLVIIDALARLTSASLTEDRYGAVQRDIPKILEAMISFLTAIEEYQAELNASMEPVDPAVPSTENSELSVEALDTERAKEVLIDMGDGLKQGIQLIVNTFGDKLLAFKFPPRTAAKLQIFLDYITHE</sequence>
<evidence type="ECO:0000313" key="15">
    <source>
        <dbReference type="EMBL" id="KAF9481750.1"/>
    </source>
</evidence>
<dbReference type="InterPro" id="IPR019049">
    <property type="entry name" value="Nucleoporin_prot_Ndc1/Nup"/>
</dbReference>
<evidence type="ECO:0008006" key="17">
    <source>
        <dbReference type="Google" id="ProtNLM"/>
    </source>
</evidence>
<dbReference type="Proteomes" id="UP000807469">
    <property type="component" value="Unassembled WGS sequence"/>
</dbReference>
<evidence type="ECO:0000256" key="8">
    <source>
        <dbReference type="ARBA" id="ARBA00022989"/>
    </source>
</evidence>
<comment type="similarity">
    <text evidence="3">Belongs to the NDC1 family.</text>
</comment>
<evidence type="ECO:0000256" key="2">
    <source>
        <dbReference type="ARBA" id="ARBA00004567"/>
    </source>
</evidence>
<evidence type="ECO:0000256" key="6">
    <source>
        <dbReference type="ARBA" id="ARBA00022816"/>
    </source>
</evidence>
<dbReference type="EMBL" id="MU155174">
    <property type="protein sequence ID" value="KAF9481750.1"/>
    <property type="molecule type" value="Genomic_DNA"/>
</dbReference>
<comment type="caution">
    <text evidence="15">The sequence shown here is derived from an EMBL/GenBank/DDBJ whole genome shotgun (WGS) entry which is preliminary data.</text>
</comment>
<feature type="transmembrane region" description="Helical" evidence="14">
    <location>
        <begin position="92"/>
        <end position="112"/>
    </location>
</feature>
<dbReference type="PANTHER" id="PTHR13269:SF6">
    <property type="entry name" value="NUCLEOPORIN NDC1"/>
    <property type="match status" value="1"/>
</dbReference>
<evidence type="ECO:0000256" key="10">
    <source>
        <dbReference type="ARBA" id="ARBA00023132"/>
    </source>
</evidence>
<evidence type="ECO:0000256" key="11">
    <source>
        <dbReference type="ARBA" id="ARBA00023136"/>
    </source>
</evidence>
<protein>
    <recommendedName>
        <fullName evidence="17">Nucleoporin NDC1</fullName>
    </recommendedName>
</protein>
<dbReference type="OrthoDB" id="67850at2759"/>
<feature type="transmembrane region" description="Helical" evidence="14">
    <location>
        <begin position="53"/>
        <end position="72"/>
    </location>
</feature>
<keyword evidence="7" id="KW-0653">Protein transport</keyword>
<dbReference type="Pfam" id="PF09531">
    <property type="entry name" value="Ndc1_Nup"/>
    <property type="match status" value="1"/>
</dbReference>
<keyword evidence="12" id="KW-0539">Nucleus</keyword>
<dbReference type="AlphaFoldDB" id="A0A9P6D348"/>
<dbReference type="GO" id="GO:0030674">
    <property type="term" value="F:protein-macromolecule adaptor activity"/>
    <property type="evidence" value="ECO:0007669"/>
    <property type="project" value="TreeGrafter"/>
</dbReference>
<feature type="transmembrane region" description="Helical" evidence="14">
    <location>
        <begin position="145"/>
        <end position="165"/>
    </location>
</feature>
<feature type="region of interest" description="Disordered" evidence="13">
    <location>
        <begin position="411"/>
        <end position="432"/>
    </location>
</feature>
<evidence type="ECO:0000313" key="16">
    <source>
        <dbReference type="Proteomes" id="UP000807469"/>
    </source>
</evidence>
<feature type="compositionally biased region" description="Pro residues" evidence="13">
    <location>
        <begin position="416"/>
        <end position="426"/>
    </location>
</feature>
<evidence type="ECO:0000256" key="12">
    <source>
        <dbReference type="ARBA" id="ARBA00023242"/>
    </source>
</evidence>
<keyword evidence="11 14" id="KW-0472">Membrane</keyword>
<keyword evidence="16" id="KW-1185">Reference proteome</keyword>
<dbReference type="GO" id="GO:0006999">
    <property type="term" value="P:nuclear pore organization"/>
    <property type="evidence" value="ECO:0007669"/>
    <property type="project" value="TreeGrafter"/>
</dbReference>
<name>A0A9P6D348_9AGAR</name>
<organism evidence="15 16">
    <name type="scientific">Pholiota conissans</name>
    <dbReference type="NCBI Taxonomy" id="109636"/>
    <lineage>
        <taxon>Eukaryota</taxon>
        <taxon>Fungi</taxon>
        <taxon>Dikarya</taxon>
        <taxon>Basidiomycota</taxon>
        <taxon>Agaricomycotina</taxon>
        <taxon>Agaricomycetes</taxon>
        <taxon>Agaricomycetidae</taxon>
        <taxon>Agaricales</taxon>
        <taxon>Agaricineae</taxon>
        <taxon>Strophariaceae</taxon>
        <taxon>Pholiota</taxon>
    </lineage>
</organism>
<dbReference type="GO" id="GO:0005816">
    <property type="term" value="C:spindle pole body"/>
    <property type="evidence" value="ECO:0007669"/>
    <property type="project" value="TreeGrafter"/>
</dbReference>
<dbReference type="GO" id="GO:0051028">
    <property type="term" value="P:mRNA transport"/>
    <property type="evidence" value="ECO:0007669"/>
    <property type="project" value="UniProtKB-KW"/>
</dbReference>